<proteinExistence type="predicted"/>
<gene>
    <name evidence="1" type="ORF">PM001_LOCUS10703</name>
</gene>
<organism evidence="1 2">
    <name type="scientific">Peronospora matthiolae</name>
    <dbReference type="NCBI Taxonomy" id="2874970"/>
    <lineage>
        <taxon>Eukaryota</taxon>
        <taxon>Sar</taxon>
        <taxon>Stramenopiles</taxon>
        <taxon>Oomycota</taxon>
        <taxon>Peronosporomycetes</taxon>
        <taxon>Peronosporales</taxon>
        <taxon>Peronosporaceae</taxon>
        <taxon>Peronospora</taxon>
    </lineage>
</organism>
<accession>A0AAV1TUV8</accession>
<reference evidence="1" key="1">
    <citation type="submission" date="2024-01" db="EMBL/GenBank/DDBJ databases">
        <authorList>
            <person name="Webb A."/>
        </authorList>
    </citation>
    <scope>NUCLEOTIDE SEQUENCE</scope>
    <source>
        <strain evidence="1">Pm1</strain>
    </source>
</reference>
<evidence type="ECO:0000313" key="2">
    <source>
        <dbReference type="Proteomes" id="UP001162060"/>
    </source>
</evidence>
<dbReference type="EMBL" id="CAKLBY020000087">
    <property type="protein sequence ID" value="CAK7925553.1"/>
    <property type="molecule type" value="Genomic_DNA"/>
</dbReference>
<protein>
    <submittedName>
        <fullName evidence="1">Uncharacterized protein</fullName>
    </submittedName>
</protein>
<evidence type="ECO:0000313" key="1">
    <source>
        <dbReference type="EMBL" id="CAK7925553.1"/>
    </source>
</evidence>
<name>A0AAV1TUV8_9STRA</name>
<sequence>MKAHGITREAYQNVLGLESSTVAEYNSKAVTREHIFLHGPQYAKYLYFDKYLEYEGSSSDLRKWALRLFKVNE</sequence>
<comment type="caution">
    <text evidence="1">The sequence shown here is derived from an EMBL/GenBank/DDBJ whole genome shotgun (WGS) entry which is preliminary data.</text>
</comment>
<dbReference type="Proteomes" id="UP001162060">
    <property type="component" value="Unassembled WGS sequence"/>
</dbReference>
<dbReference type="AlphaFoldDB" id="A0AAV1TUV8"/>